<dbReference type="InterPro" id="IPR045255">
    <property type="entry name" value="RanBP1-like"/>
</dbReference>
<feature type="region of interest" description="Disordered" evidence="1">
    <location>
        <begin position="320"/>
        <end position="356"/>
    </location>
</feature>
<feature type="compositionally biased region" description="Low complexity" evidence="1">
    <location>
        <begin position="183"/>
        <end position="194"/>
    </location>
</feature>
<accession>A0A1R1Y128</accession>
<dbReference type="Gene3D" id="2.30.29.30">
    <property type="entry name" value="Pleckstrin-homology domain (PH domain)/Phosphotyrosine-binding domain (PTB)"/>
    <property type="match status" value="1"/>
</dbReference>
<feature type="compositionally biased region" description="Low complexity" evidence="1">
    <location>
        <begin position="339"/>
        <end position="356"/>
    </location>
</feature>
<feature type="compositionally biased region" description="Polar residues" evidence="1">
    <location>
        <begin position="320"/>
        <end position="335"/>
    </location>
</feature>
<dbReference type="SMART" id="SM00160">
    <property type="entry name" value="RanBD"/>
    <property type="match status" value="1"/>
</dbReference>
<dbReference type="Proteomes" id="UP000187429">
    <property type="component" value="Unassembled WGS sequence"/>
</dbReference>
<feature type="region of interest" description="Disordered" evidence="1">
    <location>
        <begin position="1"/>
        <end position="93"/>
    </location>
</feature>
<protein>
    <submittedName>
        <fullName evidence="3">Nuclear pore complex protein NUP50A</fullName>
    </submittedName>
</protein>
<comment type="caution">
    <text evidence="3">The sequence shown here is derived from an EMBL/GenBank/DDBJ whole genome shotgun (WGS) entry which is preliminary data.</text>
</comment>
<keyword evidence="4" id="KW-1185">Reference proteome</keyword>
<evidence type="ECO:0000256" key="1">
    <source>
        <dbReference type="SAM" id="MobiDB-lite"/>
    </source>
</evidence>
<dbReference type="SUPFAM" id="SSF50729">
    <property type="entry name" value="PH domain-like"/>
    <property type="match status" value="1"/>
</dbReference>
<feature type="region of interest" description="Disordered" evidence="1">
    <location>
        <begin position="178"/>
        <end position="202"/>
    </location>
</feature>
<dbReference type="CDD" id="cd13170">
    <property type="entry name" value="RanBD_NUP50"/>
    <property type="match status" value="1"/>
</dbReference>
<name>A0A1R1Y128_9FUNG</name>
<dbReference type="OrthoDB" id="185618at2759"/>
<feature type="compositionally biased region" description="Polar residues" evidence="1">
    <location>
        <begin position="47"/>
        <end position="92"/>
    </location>
</feature>
<dbReference type="PANTHER" id="PTHR23138">
    <property type="entry name" value="RAN BINDING PROTEIN"/>
    <property type="match status" value="1"/>
</dbReference>
<reference evidence="4" key="1">
    <citation type="submission" date="2017-01" db="EMBL/GenBank/DDBJ databases">
        <authorList>
            <person name="Wang Y."/>
            <person name="White M."/>
            <person name="Kvist S."/>
            <person name="Moncalvo J.-M."/>
        </authorList>
    </citation>
    <scope>NUCLEOTIDE SEQUENCE [LARGE SCALE GENOMIC DNA]</scope>
    <source>
        <strain evidence="4">ID-206-W2</strain>
    </source>
</reference>
<dbReference type="InterPro" id="IPR000156">
    <property type="entry name" value="Ran_bind_dom"/>
</dbReference>
<dbReference type="PROSITE" id="PS50196">
    <property type="entry name" value="RANBD1"/>
    <property type="match status" value="1"/>
</dbReference>
<evidence type="ECO:0000313" key="3">
    <source>
        <dbReference type="EMBL" id="OMJ20657.1"/>
    </source>
</evidence>
<proteinExistence type="predicted"/>
<dbReference type="InterPro" id="IPR011993">
    <property type="entry name" value="PH-like_dom_sf"/>
</dbReference>
<sequence>MSESQTNKCTARKWSESQQDSLSDSEESKKIKTTTTTQFKKSVFSLPKSNPEQSSPNADKTLTSTSANETSKSVTFKTPTENELTNIKSDTNVPAVAAFKPPVAFKSNFSFAPKFTNAPSVAPIPADTSINDSSAPKTPIIAFGKNINLVAAVAASKEKNANLSSNISSSAFAKFTNSSSDTSAAENADNSESSQPKSKFGSGSVLTFGKLAEKQQNDSTAASNSDTNGNNQQDNDSSFKSLLSQPKLETNLSKSTSSTDNSTCNGLSTAGTPFSQTSDNGPNDSSTKNALFGSTEVPIETFEEDETTIFSSKAKLYELTSSSPTHSSDKNTVAENSENDAAVSANSASTSSHNSASLQNWAERGLGLLKLNTNNSTNKSRLIMRTNVTFRLILNVMIFDQIKPINENSFVRLSVFDPATNLPVTYAIRLKSPEIAADLVDAINSLI</sequence>
<evidence type="ECO:0000313" key="4">
    <source>
        <dbReference type="Proteomes" id="UP000187429"/>
    </source>
</evidence>
<feature type="region of interest" description="Disordered" evidence="1">
    <location>
        <begin position="214"/>
        <end position="290"/>
    </location>
</feature>
<dbReference type="Pfam" id="PF00638">
    <property type="entry name" value="Ran_BP1"/>
    <property type="match status" value="1"/>
</dbReference>
<evidence type="ECO:0000259" key="2">
    <source>
        <dbReference type="PROSITE" id="PS50196"/>
    </source>
</evidence>
<dbReference type="EMBL" id="LSSM01002696">
    <property type="protein sequence ID" value="OMJ20657.1"/>
    <property type="molecule type" value="Genomic_DNA"/>
</dbReference>
<dbReference type="AlphaFoldDB" id="A0A1R1Y128"/>
<feature type="compositionally biased region" description="Polar residues" evidence="1">
    <location>
        <begin position="217"/>
        <end position="289"/>
    </location>
</feature>
<gene>
    <name evidence="3" type="ORF">AYI69_g6121</name>
</gene>
<organism evidence="3 4">
    <name type="scientific">Smittium culicis</name>
    <dbReference type="NCBI Taxonomy" id="133412"/>
    <lineage>
        <taxon>Eukaryota</taxon>
        <taxon>Fungi</taxon>
        <taxon>Fungi incertae sedis</taxon>
        <taxon>Zoopagomycota</taxon>
        <taxon>Kickxellomycotina</taxon>
        <taxon>Harpellomycetes</taxon>
        <taxon>Harpellales</taxon>
        <taxon>Legeriomycetaceae</taxon>
        <taxon>Smittium</taxon>
    </lineage>
</organism>
<feature type="domain" description="RanBD1" evidence="2">
    <location>
        <begin position="296"/>
        <end position="447"/>
    </location>
</feature>